<feature type="compositionally biased region" description="Basic and acidic residues" evidence="1">
    <location>
        <begin position="13"/>
        <end position="33"/>
    </location>
</feature>
<dbReference type="GO" id="GO:0006355">
    <property type="term" value="P:regulation of DNA-templated transcription"/>
    <property type="evidence" value="ECO:0007669"/>
    <property type="project" value="TreeGrafter"/>
</dbReference>
<evidence type="ECO:0000313" key="3">
    <source>
        <dbReference type="Proteomes" id="UP000824540"/>
    </source>
</evidence>
<dbReference type="Proteomes" id="UP000824540">
    <property type="component" value="Unassembled WGS sequence"/>
</dbReference>
<protein>
    <submittedName>
        <fullName evidence="2">Uncharacterized protein</fullName>
    </submittedName>
</protein>
<evidence type="ECO:0000313" key="2">
    <source>
        <dbReference type="EMBL" id="KAG9344102.1"/>
    </source>
</evidence>
<proteinExistence type="predicted"/>
<keyword evidence="3" id="KW-1185">Reference proteome</keyword>
<dbReference type="OrthoDB" id="10070972at2759"/>
<feature type="region of interest" description="Disordered" evidence="1">
    <location>
        <begin position="1"/>
        <end position="48"/>
    </location>
</feature>
<reference evidence="2" key="1">
    <citation type="thesis" date="2021" institute="BYU ScholarsArchive" country="Provo, UT, USA">
        <title>Applications of and Algorithms for Genome Assembly and Genomic Analyses with an Emphasis on Marine Teleosts.</title>
        <authorList>
            <person name="Pickett B.D."/>
        </authorList>
    </citation>
    <scope>NUCLEOTIDE SEQUENCE</scope>
    <source>
        <strain evidence="2">HI-2016</strain>
    </source>
</reference>
<feature type="region of interest" description="Disordered" evidence="1">
    <location>
        <begin position="392"/>
        <end position="423"/>
    </location>
</feature>
<sequence length="795" mass="87972">MKPVVSHSCGVRQLEERHSESEKERESEREERRRITHGGLVPKHGSRLKNKKRESFDVVLQGCLSGSHGIKIAWRGWLMLNGNRRAPRHRVDDVFVVEFVNVAIAHTRPGSDSRREERRIGEGRSKEQERKALEGGHGNGERRGILQESKSREEEEMGEEKRRGNTLVMRVPVMTLLTLAVAFNKTATGPAFPRNEGSEAVSSAVHHSVSATPGGVVSRLLNGVEHLEVWSKWLWAGALSRGGHNGTLGKAVYPEILSGVAGIVGVMGQGLCVGERERERERAPEGILQIQSSPSSPLSQCEELVEVRGVHTGRGKPAGAEAGLMGAWQQSGDSSLLYTMSQQVRTPPSLHNAPTGKNTDFSAHCPNRTVEVKGAVVVASFSTLCTTLCDGEGRDESTAGSTERERMRERERERERERKTVENSKVFPPSLPCHLHHFNGPVLEGGRRRGHTGGKENTFFRLHCKASVVCSYCAGKAVIDDLTDAMAVMRWGRGAGGGGNADGDLQFVCFVERATYRLCTLETAAVELVHCTHPHSPRANARHHCSVMAKRGSLWLPQVRRKGCVTLIRGVIMCSKIEDLSWRGLRLGLGGVGVSVRVRVVVVYSPCFRCRVSIGHVCTAGGQRLIECSCKAEWQAIRCTLLNCSCKCFQPGKINLRTCDHCKHGWVVHALDKLSTQHLYHPAQVEIVQSSVVFDISSLMLYGTQALPVRLKILLDRLFSVLKQDEVLHILHSLGWKQVSQYLSPLTAQHGHDRDWHYKSDIEQSPMSYSKGEGILLETELSPQLASWLCPIHMH</sequence>
<evidence type="ECO:0000256" key="1">
    <source>
        <dbReference type="SAM" id="MobiDB-lite"/>
    </source>
</evidence>
<name>A0A8T2P3A2_9TELE</name>
<feature type="region of interest" description="Disordered" evidence="1">
    <location>
        <begin position="108"/>
        <end position="163"/>
    </location>
</feature>
<dbReference type="PANTHER" id="PTHR15021:SF2">
    <property type="entry name" value="ZINC FINGER PROTEIN BASONUCLIN-2"/>
    <property type="match status" value="1"/>
</dbReference>
<dbReference type="PANTHER" id="PTHR15021">
    <property type="entry name" value="DISCONNECTED-RELATED"/>
    <property type="match status" value="1"/>
</dbReference>
<feature type="compositionally biased region" description="Basic and acidic residues" evidence="1">
    <location>
        <begin position="109"/>
        <end position="163"/>
    </location>
</feature>
<gene>
    <name evidence="2" type="ORF">JZ751_012582</name>
</gene>
<dbReference type="InterPro" id="IPR040436">
    <property type="entry name" value="Disconnected-like"/>
</dbReference>
<organism evidence="2 3">
    <name type="scientific">Albula glossodonta</name>
    <name type="common">roundjaw bonefish</name>
    <dbReference type="NCBI Taxonomy" id="121402"/>
    <lineage>
        <taxon>Eukaryota</taxon>
        <taxon>Metazoa</taxon>
        <taxon>Chordata</taxon>
        <taxon>Craniata</taxon>
        <taxon>Vertebrata</taxon>
        <taxon>Euteleostomi</taxon>
        <taxon>Actinopterygii</taxon>
        <taxon>Neopterygii</taxon>
        <taxon>Teleostei</taxon>
        <taxon>Albuliformes</taxon>
        <taxon>Albulidae</taxon>
        <taxon>Albula</taxon>
    </lineage>
</organism>
<dbReference type="AlphaFoldDB" id="A0A8T2P3A2"/>
<comment type="caution">
    <text evidence="2">The sequence shown here is derived from an EMBL/GenBank/DDBJ whole genome shotgun (WGS) entry which is preliminary data.</text>
</comment>
<accession>A0A8T2P3A2</accession>
<dbReference type="EMBL" id="JAFBMS010000021">
    <property type="protein sequence ID" value="KAG9344102.1"/>
    <property type="molecule type" value="Genomic_DNA"/>
</dbReference>
<feature type="compositionally biased region" description="Basic and acidic residues" evidence="1">
    <location>
        <begin position="392"/>
        <end position="422"/>
    </location>
</feature>
<dbReference type="GO" id="GO:0005634">
    <property type="term" value="C:nucleus"/>
    <property type="evidence" value="ECO:0007669"/>
    <property type="project" value="TreeGrafter"/>
</dbReference>